<dbReference type="InterPro" id="IPR007244">
    <property type="entry name" value="Naa35_N"/>
</dbReference>
<reference evidence="6 7" key="1">
    <citation type="journal article" date="2010" name="Cell">
        <title>The genome of Naegleria gruberi illuminates early eukaryotic versatility.</title>
        <authorList>
            <person name="Fritz-Laylin L.K."/>
            <person name="Prochnik S.E."/>
            <person name="Ginger M.L."/>
            <person name="Dacks J.B."/>
            <person name="Carpenter M.L."/>
            <person name="Field M.C."/>
            <person name="Kuo A."/>
            <person name="Paredez A."/>
            <person name="Chapman J."/>
            <person name="Pham J."/>
            <person name="Shu S."/>
            <person name="Neupane R."/>
            <person name="Cipriano M."/>
            <person name="Mancuso J."/>
            <person name="Tu H."/>
            <person name="Salamov A."/>
            <person name="Lindquist E."/>
            <person name="Shapiro H."/>
            <person name="Lucas S."/>
            <person name="Grigoriev I.V."/>
            <person name="Cande W.Z."/>
            <person name="Fulton C."/>
            <person name="Rokhsar D.S."/>
            <person name="Dawson S.C."/>
        </authorList>
    </citation>
    <scope>NUCLEOTIDE SEQUENCE [LARGE SCALE GENOMIC DNA]</scope>
    <source>
        <strain evidence="6 7">NEG-M</strain>
    </source>
</reference>
<feature type="domain" description="NAA35-like N-terminal" evidence="4">
    <location>
        <begin position="37"/>
        <end position="192"/>
    </location>
</feature>
<name>D2V5Y8_NAEGR</name>
<evidence type="ECO:0000256" key="3">
    <source>
        <dbReference type="ARBA" id="ARBA00022490"/>
    </source>
</evidence>
<organism evidence="7">
    <name type="scientific">Naegleria gruberi</name>
    <name type="common">Amoeba</name>
    <dbReference type="NCBI Taxonomy" id="5762"/>
    <lineage>
        <taxon>Eukaryota</taxon>
        <taxon>Discoba</taxon>
        <taxon>Heterolobosea</taxon>
        <taxon>Tetramitia</taxon>
        <taxon>Eutetramitia</taxon>
        <taxon>Vahlkampfiidae</taxon>
        <taxon>Naegleria</taxon>
    </lineage>
</organism>
<dbReference type="Pfam" id="PF25789">
    <property type="entry name" value="TPR_NAA35"/>
    <property type="match status" value="1"/>
</dbReference>
<dbReference type="AlphaFoldDB" id="D2V5Y8"/>
<dbReference type="InParanoid" id="D2V5Y8"/>
<feature type="domain" description="NAA35-like TPR repeats" evidence="5">
    <location>
        <begin position="338"/>
        <end position="708"/>
    </location>
</feature>
<evidence type="ECO:0000259" key="5">
    <source>
        <dbReference type="Pfam" id="PF25789"/>
    </source>
</evidence>
<evidence type="ECO:0000259" key="4">
    <source>
        <dbReference type="Pfam" id="PF04112"/>
    </source>
</evidence>
<dbReference type="FunCoup" id="D2V5Y8">
    <property type="interactions" value="364"/>
</dbReference>
<dbReference type="RefSeq" id="XP_002680625.1">
    <property type="nucleotide sequence ID" value="XM_002680579.1"/>
</dbReference>
<dbReference type="PANTHER" id="PTHR21373">
    <property type="entry name" value="GLUCOSE REPRESSIBLE PROTEIN MAK10"/>
    <property type="match status" value="1"/>
</dbReference>
<evidence type="ECO:0000313" key="7">
    <source>
        <dbReference type="Proteomes" id="UP000006671"/>
    </source>
</evidence>
<comment type="similarity">
    <text evidence="2">Belongs to the MAK10 family.</text>
</comment>
<gene>
    <name evidence="6" type="ORF">NAEGRDRAFT_64248</name>
</gene>
<proteinExistence type="inferred from homology"/>
<dbReference type="EMBL" id="GG738853">
    <property type="protein sequence ID" value="EFC47881.1"/>
    <property type="molecule type" value="Genomic_DNA"/>
</dbReference>
<sequence length="714" mass="82436">MSTTNNPPKTSQEILESSKWRDVTQFLRDTTKDEFEEGEMVHGPGFNLYDILSATEMGDEKMDTFLNGPNKEYIYWPKDRLSKGIIKPISTLNIKQILFMMDKLLCGVFTWYEGWSLIQSILTCEYIHHMDHVSEASSYEDRKNIVKYFHALACGVLSVKEKLEIVMSKALCREQEEFSYDSCGLRVVAEKESIVMERLESLEKELGSRLDYLTKKSTQVVFEPIQEDGAIEETIVKALLSRISFIKNFLIIHSSMISVVSPQVNNCKKSITTCLALFTQIKDENTLLELNSHSVGFDKHIALIGNYISPLKAIEIFSMETSLEIATNYLNEMNYVLGVRQVQSLSQLLHFFRNFSFSKKAENSVVSRAFLYYTTLQDDLIFGKHKLGDWIEKHLETEVICLTEKHAQEIKKQKKTPDRLYQEWLAALSHIIQKILNAYCNNKSRLRRIFNNCIADLGLAEQRAEQIDVTWIGIDLFSFSLFMIDYIIDIMHQTLVVGFDLDIYHHTEIVQVAWYIDYITKIRSSNLAKLFTDVKKKKSGPVNLNRYQLYARTLTEVHNLFYRGLFRFLMAMHKKGLYTNISAETDYPLTSDELRFTNRFRAFFNTMQPPPVSFESYTRANDLSFVGEKDLFDSAKDHFEATQKAIDMVLKQDIKLSPSEKQSLELLLKVAKTNAVSVVVCSRVPKDETQTSQTPFFDFSISSQFPVVKPPKKK</sequence>
<comment type="subcellular location">
    <subcellularLocation>
        <location evidence="1">Cytoplasm</location>
    </subcellularLocation>
</comment>
<evidence type="ECO:0000256" key="1">
    <source>
        <dbReference type="ARBA" id="ARBA00004496"/>
    </source>
</evidence>
<dbReference type="STRING" id="5762.D2V5Y8"/>
<keyword evidence="3" id="KW-0963">Cytoplasm</keyword>
<keyword evidence="7" id="KW-1185">Reference proteome</keyword>
<evidence type="ECO:0000313" key="6">
    <source>
        <dbReference type="EMBL" id="EFC47881.1"/>
    </source>
</evidence>
<accession>D2V5Y8</accession>
<dbReference type="Pfam" id="PF04112">
    <property type="entry name" value="Mak10"/>
    <property type="match status" value="1"/>
</dbReference>
<dbReference type="PANTHER" id="PTHR21373:SF0">
    <property type="entry name" value="N-ALPHA-ACETYLTRANSFERASE 35, NATC AUXILIARY SUBUNIT"/>
    <property type="match status" value="1"/>
</dbReference>
<dbReference type="GeneID" id="8849362"/>
<evidence type="ECO:0000256" key="2">
    <source>
        <dbReference type="ARBA" id="ARBA00006289"/>
    </source>
</evidence>
<dbReference type="OMA" id="QMEWIVQ"/>
<dbReference type="KEGG" id="ngr:NAEGRDRAFT_64248"/>
<dbReference type="Proteomes" id="UP000006671">
    <property type="component" value="Unassembled WGS sequence"/>
</dbReference>
<dbReference type="GO" id="GO:0031417">
    <property type="term" value="C:NatC complex"/>
    <property type="evidence" value="ECO:0007669"/>
    <property type="project" value="InterPro"/>
</dbReference>
<protein>
    <submittedName>
        <fullName evidence="6">Predicted protein</fullName>
    </submittedName>
</protein>
<dbReference type="InterPro" id="IPR057982">
    <property type="entry name" value="TPR_NAA35"/>
</dbReference>
<dbReference type="eggNOG" id="KOG2343">
    <property type="taxonomic scope" value="Eukaryota"/>
</dbReference>
<dbReference type="VEuPathDB" id="AmoebaDB:NAEGRDRAFT_64248"/>
<dbReference type="InterPro" id="IPR057983">
    <property type="entry name" value="NAA35-like_N"/>
</dbReference>
<dbReference type="OrthoDB" id="269405at2759"/>